<name>A0A940S4T2_9RHOB</name>
<dbReference type="Proteomes" id="UP000675940">
    <property type="component" value="Unassembled WGS sequence"/>
</dbReference>
<comment type="caution">
    <text evidence="1">The sequence shown here is derived from an EMBL/GenBank/DDBJ whole genome shotgun (WGS) entry which is preliminary data.</text>
</comment>
<reference evidence="1" key="1">
    <citation type="submission" date="2021-03" db="EMBL/GenBank/DDBJ databases">
        <title>Sagittula salina sp. nov. strain M10.9X isolated from the marine waste.</title>
        <authorList>
            <person name="Satari L."/>
            <person name="Molina-Menor E."/>
            <person name="Vidal-Verdu A."/>
            <person name="Pascual J."/>
            <person name="Pereto J."/>
            <person name="Porcar M."/>
        </authorList>
    </citation>
    <scope>NUCLEOTIDE SEQUENCE</scope>
    <source>
        <strain evidence="1">M10.9X</strain>
    </source>
</reference>
<dbReference type="InterPro" id="IPR028994">
    <property type="entry name" value="Integrin_alpha_N"/>
</dbReference>
<dbReference type="AlphaFoldDB" id="A0A940S4T2"/>
<gene>
    <name evidence="1" type="ORF">J5474_17215</name>
</gene>
<evidence type="ECO:0000313" key="1">
    <source>
        <dbReference type="EMBL" id="MBP0484220.1"/>
    </source>
</evidence>
<dbReference type="EMBL" id="JAGISH010000010">
    <property type="protein sequence ID" value="MBP0484220.1"/>
    <property type="molecule type" value="Genomic_DNA"/>
</dbReference>
<organism evidence="1 2">
    <name type="scientific">Sagittula salina</name>
    <dbReference type="NCBI Taxonomy" id="2820268"/>
    <lineage>
        <taxon>Bacteria</taxon>
        <taxon>Pseudomonadati</taxon>
        <taxon>Pseudomonadota</taxon>
        <taxon>Alphaproteobacteria</taxon>
        <taxon>Rhodobacterales</taxon>
        <taxon>Roseobacteraceae</taxon>
        <taxon>Sagittula</taxon>
    </lineage>
</organism>
<evidence type="ECO:0000313" key="2">
    <source>
        <dbReference type="Proteomes" id="UP000675940"/>
    </source>
</evidence>
<accession>A0A940S4T2</accession>
<keyword evidence="2" id="KW-1185">Reference proteome</keyword>
<dbReference type="SUPFAM" id="SSF69318">
    <property type="entry name" value="Integrin alpha N-terminal domain"/>
    <property type="match status" value="1"/>
</dbReference>
<proteinExistence type="predicted"/>
<sequence>MFVGAGTAAWAFPCVTNAAYADPVTRYGHDVLGGAGEFGALELRTTHPPVWELPRDIPFTGKARRETVTVRLPEERVFEDLAPRIYDLDGDTCREAVVVESHVERGAQLAVYNGSGEKIAATPYIGRAFRWLAPVGIGDLDGDGAVELAYVDRPHLAKVLRVWRYSDGALTEVARAEGFTNHQIGWDRVAGGLRDCGDGPEMIVASDDWRDVVALRFDGSLRARRLAEYSEKAMEDALACR</sequence>
<protein>
    <submittedName>
        <fullName evidence="1">VCBS repeat-containing protein</fullName>
    </submittedName>
</protein>